<dbReference type="SUPFAM" id="SSF52172">
    <property type="entry name" value="CheY-like"/>
    <property type="match status" value="1"/>
</dbReference>
<evidence type="ECO:0000313" key="3">
    <source>
        <dbReference type="EMBL" id="VAX15721.1"/>
    </source>
</evidence>
<dbReference type="InterPro" id="IPR011006">
    <property type="entry name" value="CheY-like_superfamily"/>
</dbReference>
<keyword evidence="1" id="KW-0597">Phosphoprotein</keyword>
<evidence type="ECO:0000259" key="2">
    <source>
        <dbReference type="PROSITE" id="PS50110"/>
    </source>
</evidence>
<feature type="domain" description="Response regulatory" evidence="2">
    <location>
        <begin position="9"/>
        <end position="127"/>
    </location>
</feature>
<name>A0A3B1BMF9_9ZZZZ</name>
<sequence length="130" mass="14539">MSLQQKNIKFLIADDSALVRRMVTSSLEQMGFSEFDEACDGADALSKLDSSKYDLVILDWTMPKMTGYDVLRETRANKGTNQNTPVIMVTGEVAKKKIVDVLKLGISGYIMKPFDSAIFEKKVIEVLKKP</sequence>
<proteinExistence type="predicted"/>
<protein>
    <recommendedName>
        <fullName evidence="2">Response regulatory domain-containing protein</fullName>
    </recommendedName>
</protein>
<dbReference type="PROSITE" id="PS50110">
    <property type="entry name" value="RESPONSE_REGULATORY"/>
    <property type="match status" value="1"/>
</dbReference>
<dbReference type="EMBL" id="UOGA01000047">
    <property type="protein sequence ID" value="VAX15721.1"/>
    <property type="molecule type" value="Genomic_DNA"/>
</dbReference>
<dbReference type="InterPro" id="IPR001789">
    <property type="entry name" value="Sig_transdc_resp-reg_receiver"/>
</dbReference>
<dbReference type="SMART" id="SM00448">
    <property type="entry name" value="REC"/>
    <property type="match status" value="1"/>
</dbReference>
<gene>
    <name evidence="3" type="ORF">MNBD_NITROSPINAE04-1294</name>
</gene>
<reference evidence="3" key="1">
    <citation type="submission" date="2018-06" db="EMBL/GenBank/DDBJ databases">
        <authorList>
            <person name="Zhirakovskaya E."/>
        </authorList>
    </citation>
    <scope>NUCLEOTIDE SEQUENCE</scope>
</reference>
<dbReference type="PANTHER" id="PTHR44591:SF25">
    <property type="entry name" value="CHEMOTAXIS TWO-COMPONENT RESPONSE REGULATOR"/>
    <property type="match status" value="1"/>
</dbReference>
<dbReference type="Pfam" id="PF00072">
    <property type="entry name" value="Response_reg"/>
    <property type="match status" value="1"/>
</dbReference>
<dbReference type="Gene3D" id="3.40.50.2300">
    <property type="match status" value="1"/>
</dbReference>
<organism evidence="3">
    <name type="scientific">hydrothermal vent metagenome</name>
    <dbReference type="NCBI Taxonomy" id="652676"/>
    <lineage>
        <taxon>unclassified sequences</taxon>
        <taxon>metagenomes</taxon>
        <taxon>ecological metagenomes</taxon>
    </lineage>
</organism>
<dbReference type="GO" id="GO:0000160">
    <property type="term" value="P:phosphorelay signal transduction system"/>
    <property type="evidence" value="ECO:0007669"/>
    <property type="project" value="InterPro"/>
</dbReference>
<dbReference type="PANTHER" id="PTHR44591">
    <property type="entry name" value="STRESS RESPONSE REGULATOR PROTEIN 1"/>
    <property type="match status" value="1"/>
</dbReference>
<accession>A0A3B1BMF9</accession>
<dbReference type="InterPro" id="IPR050595">
    <property type="entry name" value="Bact_response_regulator"/>
</dbReference>
<dbReference type="AlphaFoldDB" id="A0A3B1BMF9"/>
<evidence type="ECO:0000256" key="1">
    <source>
        <dbReference type="ARBA" id="ARBA00022553"/>
    </source>
</evidence>